<organism evidence="4 5">
    <name type="scientific">Meganyctiphanes norvegica</name>
    <name type="common">Northern krill</name>
    <name type="synonym">Thysanopoda norvegica</name>
    <dbReference type="NCBI Taxonomy" id="48144"/>
    <lineage>
        <taxon>Eukaryota</taxon>
        <taxon>Metazoa</taxon>
        <taxon>Ecdysozoa</taxon>
        <taxon>Arthropoda</taxon>
        <taxon>Crustacea</taxon>
        <taxon>Multicrustacea</taxon>
        <taxon>Malacostraca</taxon>
        <taxon>Eumalacostraca</taxon>
        <taxon>Eucarida</taxon>
        <taxon>Euphausiacea</taxon>
        <taxon>Euphausiidae</taxon>
        <taxon>Meganyctiphanes</taxon>
    </lineage>
</organism>
<dbReference type="InterPro" id="IPR053894">
    <property type="entry name" value="OAF_N"/>
</dbReference>
<dbReference type="AlphaFoldDB" id="A0AAV2SLT7"/>
<feature type="domain" description="Out at first protein BRICHOS-like" evidence="2">
    <location>
        <begin position="54"/>
        <end position="199"/>
    </location>
</feature>
<evidence type="ECO:0000256" key="1">
    <source>
        <dbReference type="ARBA" id="ARBA00005786"/>
    </source>
</evidence>
<name>A0AAV2SLT7_MEGNR</name>
<evidence type="ECO:0000313" key="5">
    <source>
        <dbReference type="Proteomes" id="UP001497623"/>
    </source>
</evidence>
<sequence>MLNPVYSHHITSKKNNGRPQVLNMTQKVALIPYLYIYIFLYQNMCRTLKANAATVNEKAPLGEVLKETISANVSEDSVVLEFAQRDGYITQVIDFKQELEILKVIVLGEEELGQNAYQVMCFVTRFLRGDFISADAMSKLRQKNPGTVRTPEEDRGTEDFDLDLSVDVTTASSLSSHIPRLCGEASTATYASDRDLKLWTQQRTDIDTDWSSISEVTNHLPTRGVARCSDGGRDLNSSCACRYQACIAWYPCGLKYCKGKDKDSGKNVSYRCGIRTCRKCRNFSYFVSQRQLCLWDE</sequence>
<keyword evidence="5" id="KW-1185">Reference proteome</keyword>
<comment type="caution">
    <text evidence="4">The sequence shown here is derived from an EMBL/GenBank/DDBJ whole genome shotgun (WGS) entry which is preliminary data.</text>
</comment>
<dbReference type="PANTHER" id="PTHR13423:SF2">
    <property type="entry name" value="OUT AT FIRST PROTEIN HOMOLOG"/>
    <property type="match status" value="1"/>
</dbReference>
<accession>A0AAV2SLT7</accession>
<comment type="similarity">
    <text evidence="1">Belongs to the OAF family.</text>
</comment>
<dbReference type="Pfam" id="PF22873">
    <property type="entry name" value="OAF_C"/>
    <property type="match status" value="1"/>
</dbReference>
<gene>
    <name evidence="4" type="ORF">MNOR_LOCUS37886</name>
</gene>
<dbReference type="EMBL" id="CAXKWB010080511">
    <property type="protein sequence ID" value="CAL4204878.1"/>
    <property type="molecule type" value="Genomic_DNA"/>
</dbReference>
<reference evidence="4 5" key="1">
    <citation type="submission" date="2024-05" db="EMBL/GenBank/DDBJ databases">
        <authorList>
            <person name="Wallberg A."/>
        </authorList>
    </citation>
    <scope>NUCLEOTIDE SEQUENCE [LARGE SCALE GENOMIC DNA]</scope>
</reference>
<protein>
    <recommendedName>
        <fullName evidence="6">Out at first protein</fullName>
    </recommendedName>
</protein>
<evidence type="ECO:0000259" key="2">
    <source>
        <dbReference type="Pfam" id="PF14941"/>
    </source>
</evidence>
<proteinExistence type="inferred from homology"/>
<dbReference type="PANTHER" id="PTHR13423">
    <property type="entry name" value="OUT AT FIRST"/>
    <property type="match status" value="1"/>
</dbReference>
<dbReference type="Pfam" id="PF14941">
    <property type="entry name" value="OAF_N"/>
    <property type="match status" value="1"/>
</dbReference>
<dbReference type="InterPro" id="IPR026315">
    <property type="entry name" value="Oaf"/>
</dbReference>
<feature type="domain" description="Out at first C-terminal" evidence="3">
    <location>
        <begin position="233"/>
        <end position="297"/>
    </location>
</feature>
<evidence type="ECO:0008006" key="6">
    <source>
        <dbReference type="Google" id="ProtNLM"/>
    </source>
</evidence>
<dbReference type="InterPro" id="IPR053897">
    <property type="entry name" value="Oaf_C"/>
</dbReference>
<evidence type="ECO:0000259" key="3">
    <source>
        <dbReference type="Pfam" id="PF22873"/>
    </source>
</evidence>
<evidence type="ECO:0000313" key="4">
    <source>
        <dbReference type="EMBL" id="CAL4204878.1"/>
    </source>
</evidence>
<dbReference type="Proteomes" id="UP001497623">
    <property type="component" value="Unassembled WGS sequence"/>
</dbReference>